<evidence type="ECO:0000259" key="2">
    <source>
        <dbReference type="PROSITE" id="PS50162"/>
    </source>
</evidence>
<dbReference type="GO" id="GO:0006310">
    <property type="term" value="P:DNA recombination"/>
    <property type="evidence" value="ECO:0007669"/>
    <property type="project" value="UniProtKB-ARBA"/>
</dbReference>
<dbReference type="AlphaFoldDB" id="A0A8F3AHA9"/>
<dbReference type="InterPro" id="IPR020588">
    <property type="entry name" value="RecA_ATP-bd"/>
</dbReference>
<dbReference type="Gene3D" id="3.40.1000.50">
    <property type="entry name" value="Repressor of RNA polymerase III transcription Maf1"/>
    <property type="match status" value="1"/>
</dbReference>
<dbReference type="GO" id="GO:0005634">
    <property type="term" value="C:nucleus"/>
    <property type="evidence" value="ECO:0007669"/>
    <property type="project" value="TreeGrafter"/>
</dbReference>
<proteinExistence type="predicted"/>
<dbReference type="EMBL" id="CP076750">
    <property type="protein sequence ID" value="QWW23307.1"/>
    <property type="molecule type" value="Genomic_DNA"/>
</dbReference>
<dbReference type="PANTHER" id="PTHR22504:SF0">
    <property type="entry name" value="REPRESSOR OF RNA POLYMERASE III TRANSCRIPTION MAF1 HOMOLOG"/>
    <property type="match status" value="1"/>
</dbReference>
<evidence type="ECO:0000256" key="1">
    <source>
        <dbReference type="SAM" id="MobiDB-lite"/>
    </source>
</evidence>
<accession>A0A8F3AHA9</accession>
<dbReference type="GO" id="GO:0061982">
    <property type="term" value="P:meiosis I cell cycle process"/>
    <property type="evidence" value="ECO:0007669"/>
    <property type="project" value="UniProtKB-ARBA"/>
</dbReference>
<dbReference type="InterPro" id="IPR015257">
    <property type="entry name" value="Maf1"/>
</dbReference>
<dbReference type="InterPro" id="IPR038564">
    <property type="entry name" value="Maf1_sf"/>
</dbReference>
<dbReference type="PROSITE" id="PS50162">
    <property type="entry name" value="RECA_2"/>
    <property type="match status" value="1"/>
</dbReference>
<name>A0A8F3AHA9_CANAR</name>
<dbReference type="Gene3D" id="3.40.50.300">
    <property type="entry name" value="P-loop containing nucleotide triphosphate hydrolases"/>
    <property type="match status" value="1"/>
</dbReference>
<dbReference type="GO" id="GO:0000994">
    <property type="term" value="F:RNA polymerase III core binding"/>
    <property type="evidence" value="ECO:0007669"/>
    <property type="project" value="TreeGrafter"/>
</dbReference>
<feature type="compositionally biased region" description="Acidic residues" evidence="1">
    <location>
        <begin position="648"/>
        <end position="672"/>
    </location>
</feature>
<dbReference type="GO" id="GO:0140664">
    <property type="term" value="F:ATP-dependent DNA damage sensor activity"/>
    <property type="evidence" value="ECO:0007669"/>
    <property type="project" value="InterPro"/>
</dbReference>
<sequence>MDLSKQFPEISLDLADVATELGINFLHNGKTAVDYLLQMPHKEKKSDDVTAFLLSLETKVHEMLKSTMSDNSSFRQFTTGVDELDKALDGGLRDETITEVFGVSGCGKSHLIASGILANQAATKRGNSKNSLIICTERQLDTTRMKESIHYSPSSGGLSLISYMYCSDIHTFDHVIFTQLPAFLERESRHGKHFDLVAIDSIAHHLRGPDCFLSTISFLKSHLKKQEAQLMSFERYYKLSSSYDAVKEKFYRSAQCYQDSVSRAYYLMSIYNALMRICRRFHLAIILTNQVSEYFTPQLLANEGGLSLHPLEFIDEVDLELVNQELNFSSLDDNLVIKGGCDLFTTKPIGSDRKLFKTIDKHLNQILKDNELCRSIDQERKQSLGSLFGSSASPPGNSSQYRSNRELYRRGSNASSLVSDGIDEFLGSPVSRRDTHNLSCSLDEVHFSDDSPFGSLKDVSTRKVFAYLIAILNTTYPDHDFSNLQPTTENFHRLTSIDDLKIRFNNVMMSLGKREETLSWIWDTVNVYMDIHLSSGTHPESHGHLRAKSLAPNSSLSTFDQQSDVDAGCKVYEFQPSDQSILEDLNYPYQTMWSNYWFIYNKKKKRVCFIYLTAINKLHYSKVQRAQSPFFNDSDSREVSSQKRSEAPYEDEFIEDGPNEFDDDFEEMDDSDVMGGMEM</sequence>
<dbReference type="Pfam" id="PF08423">
    <property type="entry name" value="Rad51"/>
    <property type="match status" value="1"/>
</dbReference>
<evidence type="ECO:0000313" key="3">
    <source>
        <dbReference type="EMBL" id="QWW23307.1"/>
    </source>
</evidence>
<dbReference type="GO" id="GO:0005524">
    <property type="term" value="F:ATP binding"/>
    <property type="evidence" value="ECO:0007669"/>
    <property type="project" value="InterPro"/>
</dbReference>
<dbReference type="InterPro" id="IPR013632">
    <property type="entry name" value="Rad51_C"/>
</dbReference>
<dbReference type="PANTHER" id="PTHR22504">
    <property type="entry name" value="REPRESSOR OF RNA POLYMERASE III TRANSCRIPTION MAF1"/>
    <property type="match status" value="1"/>
</dbReference>
<dbReference type="GO" id="GO:0016480">
    <property type="term" value="P:negative regulation of transcription by RNA polymerase III"/>
    <property type="evidence" value="ECO:0007669"/>
    <property type="project" value="InterPro"/>
</dbReference>
<protein>
    <recommendedName>
        <fullName evidence="2">RecA family profile 1 domain-containing protein</fullName>
    </recommendedName>
</protein>
<dbReference type="Pfam" id="PF09174">
    <property type="entry name" value="Maf1"/>
    <property type="match status" value="1"/>
</dbReference>
<reference evidence="3" key="1">
    <citation type="submission" date="2021-06" db="EMBL/GenBank/DDBJ databases">
        <title>Candida auris outbreak in lebanese hospital.</title>
        <authorList>
            <person name="Finianos M."/>
        </authorList>
    </citation>
    <scope>NUCLEOTIDE SEQUENCE</scope>
    <source>
        <strain evidence="3">CA7LBN</strain>
    </source>
</reference>
<dbReference type="InterPro" id="IPR027417">
    <property type="entry name" value="P-loop_NTPase"/>
</dbReference>
<dbReference type="Proteomes" id="UP000825438">
    <property type="component" value="Chromosome II"/>
</dbReference>
<feature type="domain" description="RecA family profile 1" evidence="2">
    <location>
        <begin position="73"/>
        <end position="291"/>
    </location>
</feature>
<dbReference type="SUPFAM" id="SSF52540">
    <property type="entry name" value="P-loop containing nucleoside triphosphate hydrolases"/>
    <property type="match status" value="1"/>
</dbReference>
<dbReference type="GO" id="GO:0006281">
    <property type="term" value="P:DNA repair"/>
    <property type="evidence" value="ECO:0007669"/>
    <property type="project" value="InterPro"/>
</dbReference>
<organism evidence="3">
    <name type="scientific">Candidozyma auris</name>
    <name type="common">Yeast</name>
    <name type="synonym">Candida auris</name>
    <dbReference type="NCBI Taxonomy" id="498019"/>
    <lineage>
        <taxon>Eukaryota</taxon>
        <taxon>Fungi</taxon>
        <taxon>Dikarya</taxon>
        <taxon>Ascomycota</taxon>
        <taxon>Saccharomycotina</taxon>
        <taxon>Pichiomycetes</taxon>
        <taxon>Metschnikowiaceae</taxon>
        <taxon>Candidozyma</taxon>
    </lineage>
</organism>
<feature type="region of interest" description="Disordered" evidence="1">
    <location>
        <begin position="631"/>
        <end position="679"/>
    </location>
</feature>
<feature type="compositionally biased region" description="Basic and acidic residues" evidence="1">
    <location>
        <begin position="634"/>
        <end position="647"/>
    </location>
</feature>
<dbReference type="GO" id="GO:0003677">
    <property type="term" value="F:DNA binding"/>
    <property type="evidence" value="ECO:0007669"/>
    <property type="project" value="InterPro"/>
</dbReference>
<gene>
    <name evidence="3" type="ORF">CA7LBN_002108</name>
</gene>